<dbReference type="HOGENOM" id="CLU_1066534_0_0_1"/>
<proteinExistence type="predicted"/>
<evidence type="ECO:0000256" key="1">
    <source>
        <dbReference type="SAM" id="MobiDB-lite"/>
    </source>
</evidence>
<feature type="region of interest" description="Disordered" evidence="1">
    <location>
        <begin position="93"/>
        <end position="130"/>
    </location>
</feature>
<dbReference type="AlphaFoldDB" id="K1QAT0"/>
<feature type="compositionally biased region" description="Polar residues" evidence="1">
    <location>
        <begin position="94"/>
        <end position="108"/>
    </location>
</feature>
<organism evidence="2">
    <name type="scientific">Magallana gigas</name>
    <name type="common">Pacific oyster</name>
    <name type="synonym">Crassostrea gigas</name>
    <dbReference type="NCBI Taxonomy" id="29159"/>
    <lineage>
        <taxon>Eukaryota</taxon>
        <taxon>Metazoa</taxon>
        <taxon>Spiralia</taxon>
        <taxon>Lophotrochozoa</taxon>
        <taxon>Mollusca</taxon>
        <taxon>Bivalvia</taxon>
        <taxon>Autobranchia</taxon>
        <taxon>Pteriomorphia</taxon>
        <taxon>Ostreida</taxon>
        <taxon>Ostreoidea</taxon>
        <taxon>Ostreidae</taxon>
        <taxon>Magallana</taxon>
    </lineage>
</organism>
<feature type="compositionally biased region" description="Basic and acidic residues" evidence="1">
    <location>
        <begin position="181"/>
        <end position="225"/>
    </location>
</feature>
<feature type="region of interest" description="Disordered" evidence="1">
    <location>
        <begin position="166"/>
        <end position="261"/>
    </location>
</feature>
<evidence type="ECO:0000313" key="2">
    <source>
        <dbReference type="EMBL" id="EKC18581.1"/>
    </source>
</evidence>
<dbReference type="EMBL" id="JH817889">
    <property type="protein sequence ID" value="EKC18581.1"/>
    <property type="molecule type" value="Genomic_DNA"/>
</dbReference>
<name>K1QAT0_MAGGI</name>
<dbReference type="InParanoid" id="K1QAT0"/>
<sequence>MTEADVQTLKRGRAYQCLDCEEPMIKYIVERRQVIAHLYKYHIPLDQVPYYCSLCHFLTAEKDKLTSHVKGYSKHVEAAKTLEKSGVPQENFLRANSNPVNASRTGSTGARPLLSVPDPTPKIAAPAPAPAAELPEAALAPKSFTFDDLLDDDFSFLDPYLEGDAGTSVSSVVEPQAPQVDRQKDQPVDIERAVTSRTEKVTPEVEKESESKGTKRTPTKEDQSTKRKKRESGSSESRNTSNCSDEESSSESEGERGQEDR</sequence>
<gene>
    <name evidence="2" type="ORF">CGI_10011756</name>
</gene>
<protein>
    <submittedName>
        <fullName evidence="2">Uncharacterized protein</fullName>
    </submittedName>
</protein>
<accession>K1QAT0</accession>
<reference evidence="2" key="1">
    <citation type="journal article" date="2012" name="Nature">
        <title>The oyster genome reveals stress adaptation and complexity of shell formation.</title>
        <authorList>
            <person name="Zhang G."/>
            <person name="Fang X."/>
            <person name="Guo X."/>
            <person name="Li L."/>
            <person name="Luo R."/>
            <person name="Xu F."/>
            <person name="Yang P."/>
            <person name="Zhang L."/>
            <person name="Wang X."/>
            <person name="Qi H."/>
            <person name="Xiong Z."/>
            <person name="Que H."/>
            <person name="Xie Y."/>
            <person name="Holland P.W."/>
            <person name="Paps J."/>
            <person name="Zhu Y."/>
            <person name="Wu F."/>
            <person name="Chen Y."/>
            <person name="Wang J."/>
            <person name="Peng C."/>
            <person name="Meng J."/>
            <person name="Yang L."/>
            <person name="Liu J."/>
            <person name="Wen B."/>
            <person name="Zhang N."/>
            <person name="Huang Z."/>
            <person name="Zhu Q."/>
            <person name="Feng Y."/>
            <person name="Mount A."/>
            <person name="Hedgecock D."/>
            <person name="Xu Z."/>
            <person name="Liu Y."/>
            <person name="Domazet-Loso T."/>
            <person name="Du Y."/>
            <person name="Sun X."/>
            <person name="Zhang S."/>
            <person name="Liu B."/>
            <person name="Cheng P."/>
            <person name="Jiang X."/>
            <person name="Li J."/>
            <person name="Fan D."/>
            <person name="Wang W."/>
            <person name="Fu W."/>
            <person name="Wang T."/>
            <person name="Wang B."/>
            <person name="Zhang J."/>
            <person name="Peng Z."/>
            <person name="Li Y."/>
            <person name="Li N."/>
            <person name="Wang J."/>
            <person name="Chen M."/>
            <person name="He Y."/>
            <person name="Tan F."/>
            <person name="Song X."/>
            <person name="Zheng Q."/>
            <person name="Huang R."/>
            <person name="Yang H."/>
            <person name="Du X."/>
            <person name="Chen L."/>
            <person name="Yang M."/>
            <person name="Gaffney P.M."/>
            <person name="Wang S."/>
            <person name="Luo L."/>
            <person name="She Z."/>
            <person name="Ming Y."/>
            <person name="Huang W."/>
            <person name="Zhang S."/>
            <person name="Huang B."/>
            <person name="Zhang Y."/>
            <person name="Qu T."/>
            <person name="Ni P."/>
            <person name="Miao G."/>
            <person name="Wang J."/>
            <person name="Wang Q."/>
            <person name="Steinberg C.E."/>
            <person name="Wang H."/>
            <person name="Li N."/>
            <person name="Qian L."/>
            <person name="Zhang G."/>
            <person name="Li Y."/>
            <person name="Yang H."/>
            <person name="Liu X."/>
            <person name="Wang J."/>
            <person name="Yin Y."/>
            <person name="Wang J."/>
        </authorList>
    </citation>
    <scope>NUCLEOTIDE SEQUENCE [LARGE SCALE GENOMIC DNA]</scope>
    <source>
        <strain evidence="2">05x7-T-G4-1.051#20</strain>
    </source>
</reference>